<sequence length="211" mass="23098">MNPAELRALSFASADQAEEIARAEIYGLLARLFLAPPDAALQAAFAVVVTEAPEPGAFLEAPWQDLVAALRASSPEAAAAEYEALFLGVGRPEIFLYASHHLSGFLNEKPLVQLRSDLAALGLQGDRERGETEDHVSAVFEVMRYLIAGDDAAVCNLEQQRRFFRAHVQSWVERLCDALQAHPQARLYAALAAYTRAFVQVETQGFDLLEA</sequence>
<reference evidence="2 3" key="1">
    <citation type="submission" date="2020-08" db="EMBL/GenBank/DDBJ databases">
        <title>Aquariorum lacteus gen. nov., sp. nov., a new member of the family Comamonadaceae, isolated from freshwater aquarium.</title>
        <authorList>
            <person name="Chun S.-J."/>
        </authorList>
    </citation>
    <scope>NUCLEOTIDE SEQUENCE [LARGE SCALE GENOMIC DNA]</scope>
    <source>
        <strain evidence="2 3">SJAQ100</strain>
    </source>
</reference>
<dbReference type="Pfam" id="PF02613">
    <property type="entry name" value="Nitrate_red_del"/>
    <property type="match status" value="1"/>
</dbReference>
<dbReference type="AlphaFoldDB" id="A0A839HS86"/>
<protein>
    <submittedName>
        <fullName evidence="2">Molecular chaperone TorD family protein</fullName>
    </submittedName>
</protein>
<keyword evidence="1" id="KW-0143">Chaperone</keyword>
<dbReference type="EMBL" id="JACIVI010000003">
    <property type="protein sequence ID" value="MBB1162340.1"/>
    <property type="molecule type" value="Genomic_DNA"/>
</dbReference>
<gene>
    <name evidence="2" type="ORF">H4F90_10135</name>
</gene>
<dbReference type="SUPFAM" id="SSF89155">
    <property type="entry name" value="TorD-like"/>
    <property type="match status" value="1"/>
</dbReference>
<evidence type="ECO:0000313" key="3">
    <source>
        <dbReference type="Proteomes" id="UP000586093"/>
    </source>
</evidence>
<dbReference type="InterPro" id="IPR036411">
    <property type="entry name" value="TorD-like_sf"/>
</dbReference>
<name>A0A839HS86_9BURK</name>
<evidence type="ECO:0000256" key="1">
    <source>
        <dbReference type="ARBA" id="ARBA00023186"/>
    </source>
</evidence>
<evidence type="ECO:0000313" key="2">
    <source>
        <dbReference type="EMBL" id="MBB1162340.1"/>
    </source>
</evidence>
<organism evidence="2 3">
    <name type="scientific">Aquariibacter albus</name>
    <dbReference type="NCBI Taxonomy" id="2759899"/>
    <lineage>
        <taxon>Bacteria</taxon>
        <taxon>Pseudomonadati</taxon>
        <taxon>Pseudomonadota</taxon>
        <taxon>Betaproteobacteria</taxon>
        <taxon>Burkholderiales</taxon>
        <taxon>Sphaerotilaceae</taxon>
        <taxon>Aquariibacter</taxon>
    </lineage>
</organism>
<proteinExistence type="predicted"/>
<dbReference type="Proteomes" id="UP000586093">
    <property type="component" value="Unassembled WGS sequence"/>
</dbReference>
<keyword evidence="3" id="KW-1185">Reference proteome</keyword>
<accession>A0A839HS86</accession>
<dbReference type="Gene3D" id="1.10.3480.10">
    <property type="entry name" value="TorD-like"/>
    <property type="match status" value="1"/>
</dbReference>
<dbReference type="RefSeq" id="WP_182664152.1">
    <property type="nucleotide sequence ID" value="NZ_JACIVI010000003.1"/>
</dbReference>
<dbReference type="PANTHER" id="PTHR34227">
    <property type="entry name" value="CHAPERONE PROTEIN YCDY"/>
    <property type="match status" value="1"/>
</dbReference>
<dbReference type="InterPro" id="IPR020945">
    <property type="entry name" value="DMSO/NO3_reduct_chaperone"/>
</dbReference>
<dbReference type="PANTHER" id="PTHR34227:SF1">
    <property type="entry name" value="DIMETHYL SULFOXIDE REDUCTASE CHAPERONE-RELATED"/>
    <property type="match status" value="1"/>
</dbReference>
<dbReference type="InterPro" id="IPR050289">
    <property type="entry name" value="TorD/DmsD_chaperones"/>
</dbReference>
<comment type="caution">
    <text evidence="2">The sequence shown here is derived from an EMBL/GenBank/DDBJ whole genome shotgun (WGS) entry which is preliminary data.</text>
</comment>